<protein>
    <submittedName>
        <fullName evidence="6">MAPEG family protein</fullName>
    </submittedName>
</protein>
<evidence type="ECO:0000313" key="7">
    <source>
        <dbReference type="Proteomes" id="UP000703269"/>
    </source>
</evidence>
<evidence type="ECO:0000256" key="1">
    <source>
        <dbReference type="ARBA" id="ARBA00004370"/>
    </source>
</evidence>
<feature type="transmembrane region" description="Helical" evidence="5">
    <location>
        <begin position="105"/>
        <end position="122"/>
    </location>
</feature>
<evidence type="ECO:0000256" key="5">
    <source>
        <dbReference type="SAM" id="Phobius"/>
    </source>
</evidence>
<evidence type="ECO:0000313" key="6">
    <source>
        <dbReference type="EMBL" id="GJE85338.1"/>
    </source>
</evidence>
<reference evidence="6 7" key="1">
    <citation type="submission" date="2021-08" db="EMBL/GenBank/DDBJ databases">
        <title>Draft Genome Sequence of Phanerochaete sordida strain YK-624.</title>
        <authorList>
            <person name="Mori T."/>
            <person name="Dohra H."/>
            <person name="Suzuki T."/>
            <person name="Kawagishi H."/>
            <person name="Hirai H."/>
        </authorList>
    </citation>
    <scope>NUCLEOTIDE SEQUENCE [LARGE SCALE GENOMIC DNA]</scope>
    <source>
        <strain evidence="6 7">YK-624</strain>
    </source>
</reference>
<keyword evidence="4 5" id="KW-0472">Membrane</keyword>
<organism evidence="6 7">
    <name type="scientific">Phanerochaete sordida</name>
    <dbReference type="NCBI Taxonomy" id="48140"/>
    <lineage>
        <taxon>Eukaryota</taxon>
        <taxon>Fungi</taxon>
        <taxon>Dikarya</taxon>
        <taxon>Basidiomycota</taxon>
        <taxon>Agaricomycotina</taxon>
        <taxon>Agaricomycetes</taxon>
        <taxon>Polyporales</taxon>
        <taxon>Phanerochaetaceae</taxon>
        <taxon>Phanerochaete</taxon>
    </lineage>
</organism>
<keyword evidence="7" id="KW-1185">Reference proteome</keyword>
<dbReference type="PANTHER" id="PTHR35371:SF1">
    <property type="entry name" value="BLR7753 PROTEIN"/>
    <property type="match status" value="1"/>
</dbReference>
<gene>
    <name evidence="6" type="ORF">PsYK624_014170</name>
</gene>
<comment type="subcellular location">
    <subcellularLocation>
        <location evidence="1">Membrane</location>
    </subcellularLocation>
</comment>
<dbReference type="GO" id="GO:0016020">
    <property type="term" value="C:membrane"/>
    <property type="evidence" value="ECO:0007669"/>
    <property type="project" value="UniProtKB-SubCell"/>
</dbReference>
<feature type="transmembrane region" description="Helical" evidence="5">
    <location>
        <begin position="12"/>
        <end position="30"/>
    </location>
</feature>
<evidence type="ECO:0000256" key="2">
    <source>
        <dbReference type="ARBA" id="ARBA00022692"/>
    </source>
</evidence>
<feature type="transmembrane region" description="Helical" evidence="5">
    <location>
        <begin position="134"/>
        <end position="152"/>
    </location>
</feature>
<dbReference type="Proteomes" id="UP000703269">
    <property type="component" value="Unassembled WGS sequence"/>
</dbReference>
<comment type="caution">
    <text evidence="6">The sequence shown here is derived from an EMBL/GenBank/DDBJ whole genome shotgun (WGS) entry which is preliminary data.</text>
</comment>
<dbReference type="Gene3D" id="1.20.120.550">
    <property type="entry name" value="Membrane associated eicosanoid/glutathione metabolism-like domain"/>
    <property type="match status" value="1"/>
</dbReference>
<dbReference type="OrthoDB" id="2794195at2759"/>
<dbReference type="PANTHER" id="PTHR35371">
    <property type="entry name" value="INNER MEMBRANE PROTEIN"/>
    <property type="match status" value="1"/>
</dbReference>
<dbReference type="AlphaFoldDB" id="A0A9P3FY40"/>
<keyword evidence="2 5" id="KW-0812">Transmembrane</keyword>
<sequence>MSSPSINLSTPGLALYSLPAAWVVAFYPNYMRAQSMKKLRGYSNVKPRENAELLKDSSETLDETTRNRLARMIGAHQNGMENLPIWFAAVLAGHVAGLPHRTMNMFAGGYLALRLLYNYIYFNQRTEAEARYRTLVYFAGLGFPITLMIKAANKLRAAAF</sequence>
<dbReference type="InterPro" id="IPR023352">
    <property type="entry name" value="MAPEG-like_dom_sf"/>
</dbReference>
<dbReference type="Pfam" id="PF01124">
    <property type="entry name" value="MAPEG"/>
    <property type="match status" value="1"/>
</dbReference>
<name>A0A9P3FY40_9APHY</name>
<dbReference type="SUPFAM" id="SSF161084">
    <property type="entry name" value="MAPEG domain-like"/>
    <property type="match status" value="1"/>
</dbReference>
<feature type="transmembrane region" description="Helical" evidence="5">
    <location>
        <begin position="83"/>
        <end position="99"/>
    </location>
</feature>
<proteinExistence type="predicted"/>
<evidence type="ECO:0000256" key="3">
    <source>
        <dbReference type="ARBA" id="ARBA00022989"/>
    </source>
</evidence>
<keyword evidence="3 5" id="KW-1133">Transmembrane helix</keyword>
<accession>A0A9P3FY40</accession>
<dbReference type="InterPro" id="IPR001129">
    <property type="entry name" value="Membr-assoc_MAPEG"/>
</dbReference>
<dbReference type="EMBL" id="BPQB01000002">
    <property type="protein sequence ID" value="GJE85338.1"/>
    <property type="molecule type" value="Genomic_DNA"/>
</dbReference>
<evidence type="ECO:0000256" key="4">
    <source>
        <dbReference type="ARBA" id="ARBA00023136"/>
    </source>
</evidence>